<sequence>MWTWRYLLQATSWTDRWIVVVGLFSVVLLLTMPLSAMGQMVEIYLHNQKVATLPLDQQHRQQVVGNLGPVTIEIDPEQGARLQEFESPRMVGVRQGWIQRGGEMAICVPCGVFIRIPLVDPAATPYDALAQ</sequence>
<accession>A0A1S7LPW0</accession>
<gene>
    <name evidence="1" type="ORF">MAGMO_3699</name>
</gene>
<reference evidence="1" key="1">
    <citation type="submission" date="2015-04" db="EMBL/GenBank/DDBJ databases">
        <authorList>
            <person name="Syromyatnikov M.Y."/>
            <person name="Popov V.N."/>
        </authorList>
    </citation>
    <scope>NUCLEOTIDE SEQUENCE</scope>
    <source>
        <strain evidence="1">MO-1</strain>
    </source>
</reference>
<organism evidence="1">
    <name type="scientific">Magnetococcus massalia (strain MO-1)</name>
    <dbReference type="NCBI Taxonomy" id="451514"/>
    <lineage>
        <taxon>Bacteria</taxon>
        <taxon>Pseudomonadati</taxon>
        <taxon>Pseudomonadota</taxon>
        <taxon>Magnetococcia</taxon>
        <taxon>Magnetococcales</taxon>
        <taxon>Magnetococcaceae</taxon>
        <taxon>Magnetococcus</taxon>
    </lineage>
</organism>
<name>A0A1S7LPW0_MAGMO</name>
<dbReference type="EMBL" id="LO017727">
    <property type="protein sequence ID" value="CRH07831.1"/>
    <property type="molecule type" value="Genomic_DNA"/>
</dbReference>
<dbReference type="Gene3D" id="2.60.320.10">
    <property type="entry name" value="N-utilization substance G protein NusG, insert domain"/>
    <property type="match status" value="1"/>
</dbReference>
<protein>
    <submittedName>
        <fullName evidence="1">Uncharacterized protein</fullName>
    </submittedName>
</protein>
<dbReference type="InterPro" id="IPR038690">
    <property type="entry name" value="NusG_2_sf"/>
</dbReference>
<proteinExistence type="predicted"/>
<dbReference type="Pfam" id="PF07009">
    <property type="entry name" value="NusG_II"/>
    <property type="match status" value="1"/>
</dbReference>
<evidence type="ECO:0000313" key="1">
    <source>
        <dbReference type="EMBL" id="CRH07831.1"/>
    </source>
</evidence>
<dbReference type="AlphaFoldDB" id="A0A1S7LPW0"/>